<proteinExistence type="predicted"/>
<dbReference type="AlphaFoldDB" id="A0A5C8NE05"/>
<evidence type="ECO:0000259" key="1">
    <source>
        <dbReference type="Pfam" id="PF01814"/>
    </source>
</evidence>
<name>A0A5C8NE05_9BACI</name>
<dbReference type="InterPro" id="IPR012312">
    <property type="entry name" value="Hemerythrin-like"/>
</dbReference>
<organism evidence="2 3">
    <name type="scientific">Cerasibacillus terrae</name>
    <dbReference type="NCBI Taxonomy" id="2498845"/>
    <lineage>
        <taxon>Bacteria</taxon>
        <taxon>Bacillati</taxon>
        <taxon>Bacillota</taxon>
        <taxon>Bacilli</taxon>
        <taxon>Bacillales</taxon>
        <taxon>Bacillaceae</taxon>
        <taxon>Cerasibacillus</taxon>
    </lineage>
</organism>
<sequence>MVSQTKFTFDLPVLRLLENEHQYLTYLMNQWHPMVLGIEQDRYTLEEARNVLEKLRKQIIEFLDPLKNHTDKEEAYLFPALAKYVGDEQGPILAVEEGHQEIDAYIGHFLHHTRGNLQDFSMQDIKDVTHDAGEAFETITIHFIKEQSIVFPMVKDILQKEEQDRLFNQLYTPIVDLKDLL</sequence>
<protein>
    <submittedName>
        <fullName evidence="2">Hemerythrin domain-containing protein</fullName>
    </submittedName>
</protein>
<reference evidence="2 3" key="1">
    <citation type="submission" date="2019-06" db="EMBL/GenBank/DDBJ databases">
        <title>Cerasibacillus sp. nov., isolated from maize field.</title>
        <authorList>
            <person name="Lin S.-Y."/>
            <person name="Tsai C.-F."/>
            <person name="Young C.-C."/>
        </authorList>
    </citation>
    <scope>NUCLEOTIDE SEQUENCE [LARGE SCALE GENOMIC DNA]</scope>
    <source>
        <strain evidence="2 3">CC-CFT480</strain>
    </source>
</reference>
<dbReference type="Proteomes" id="UP000321574">
    <property type="component" value="Unassembled WGS sequence"/>
</dbReference>
<dbReference type="EMBL" id="VDUW01000016">
    <property type="protein sequence ID" value="TXL57837.1"/>
    <property type="molecule type" value="Genomic_DNA"/>
</dbReference>
<dbReference type="Gene3D" id="1.20.120.520">
    <property type="entry name" value="nmb1532 protein domain like"/>
    <property type="match status" value="1"/>
</dbReference>
<accession>A0A5C8NE05</accession>
<feature type="domain" description="Hemerythrin-like" evidence="1">
    <location>
        <begin position="15"/>
        <end position="154"/>
    </location>
</feature>
<dbReference type="OrthoDB" id="9792554at2"/>
<gene>
    <name evidence="2" type="ORF">FHP05_14600</name>
</gene>
<dbReference type="Pfam" id="PF01814">
    <property type="entry name" value="Hemerythrin"/>
    <property type="match status" value="1"/>
</dbReference>
<comment type="caution">
    <text evidence="2">The sequence shown here is derived from an EMBL/GenBank/DDBJ whole genome shotgun (WGS) entry which is preliminary data.</text>
</comment>
<dbReference type="RefSeq" id="WP_147670628.1">
    <property type="nucleotide sequence ID" value="NZ_VDUW01000016.1"/>
</dbReference>
<evidence type="ECO:0000313" key="3">
    <source>
        <dbReference type="Proteomes" id="UP000321574"/>
    </source>
</evidence>
<evidence type="ECO:0000313" key="2">
    <source>
        <dbReference type="EMBL" id="TXL57837.1"/>
    </source>
</evidence>
<keyword evidence="3" id="KW-1185">Reference proteome</keyword>